<organism evidence="1 2">
    <name type="scientific">Acidithiobacillus montserratensis</name>
    <dbReference type="NCBI Taxonomy" id="2729135"/>
    <lineage>
        <taxon>Bacteria</taxon>
        <taxon>Pseudomonadati</taxon>
        <taxon>Pseudomonadota</taxon>
        <taxon>Acidithiobacillia</taxon>
        <taxon>Acidithiobacillales</taxon>
        <taxon>Acidithiobacillaceae</taxon>
        <taxon>Acidithiobacillus</taxon>
    </lineage>
</organism>
<sequence>MFFRLHSDADLALSSFQKMVVKMLQRLAATACIVAVNLGAAA</sequence>
<evidence type="ECO:0000313" key="2">
    <source>
        <dbReference type="Proteomes" id="UP001195965"/>
    </source>
</evidence>
<gene>
    <name evidence="1" type="ORF">HHS34_004680</name>
</gene>
<name>A0ACD5HHY9_9PROT</name>
<proteinExistence type="predicted"/>
<evidence type="ECO:0000313" key="1">
    <source>
        <dbReference type="EMBL" id="XRI74494.1"/>
    </source>
</evidence>
<keyword evidence="2" id="KW-1185">Reference proteome</keyword>
<dbReference type="Proteomes" id="UP001195965">
    <property type="component" value="Chromosome"/>
</dbReference>
<accession>A0ACD5HHY9</accession>
<protein>
    <submittedName>
        <fullName evidence="1">Uncharacterized protein</fullName>
    </submittedName>
</protein>
<dbReference type="EMBL" id="CP127526">
    <property type="protein sequence ID" value="XRI74494.1"/>
    <property type="molecule type" value="Genomic_DNA"/>
</dbReference>
<reference evidence="1 2" key="1">
    <citation type="journal article" date="2021" name="ISME J.">
        <title>Genomic evolution of the class Acidithiobacillia: deep-branching Proteobacteria living in extreme acidic conditions.</title>
        <authorList>
            <person name="Moya-Beltran A."/>
            <person name="Beard S."/>
            <person name="Rojas-Villalobos C."/>
            <person name="Issotta F."/>
            <person name="Gallardo Y."/>
            <person name="Ulloa R."/>
            <person name="Giaveno A."/>
            <person name="Degli Esposti M."/>
            <person name="Johnson D.B."/>
            <person name="Quatrini R."/>
        </authorList>
    </citation>
    <scope>NUCLEOTIDE SEQUENCE [LARGE SCALE GENOMIC DNA]</scope>
    <source>
        <strain evidence="1 2">GG1-14</strain>
    </source>
</reference>